<dbReference type="RefSeq" id="WP_223917254.1">
    <property type="nucleotide sequence ID" value="NZ_BPNG01000142.1"/>
</dbReference>
<dbReference type="AlphaFoldDB" id="A0AAV4YSM7"/>
<sequence length="241" mass="28054">MAKKRKNDGRSSDLTFSWMLTTLGAEWQQWQELAAEWMAANTQSINDRREALVRFFEAYLFECVPYSSDVSLFFKGYQGHLCSSEELEKVVEKTQNNSTQIQKCVNFPCDFIDFVIEKVFSEEDDNGNLVPLVRNPLSKIKRQYSATETVRNPLPYRYIQDLRQILCPLPDKTELTVLEKNLKDNETLLPAYHYRHFKHWTWAQRQSGQGERGSNGVSIHRNSIDTGKMRRSSLDPTFLLA</sequence>
<dbReference type="EMBL" id="BPNI01000141">
    <property type="protein sequence ID" value="GJA43231.1"/>
    <property type="molecule type" value="Genomic_DNA"/>
</dbReference>
<evidence type="ECO:0000313" key="2">
    <source>
        <dbReference type="Proteomes" id="UP000886939"/>
    </source>
</evidence>
<comment type="caution">
    <text evidence="1">The sequence shown here is derived from an EMBL/GenBank/DDBJ whole genome shotgun (WGS) entry which is preliminary data.</text>
</comment>
<dbReference type="InterPro" id="IPR024965">
    <property type="entry name" value="Putative_integrase"/>
</dbReference>
<protein>
    <submittedName>
        <fullName evidence="1">Uncharacterized protein</fullName>
    </submittedName>
</protein>
<dbReference type="Proteomes" id="UP000886939">
    <property type="component" value="Unassembled WGS sequence"/>
</dbReference>
<name>A0AAV4YSM7_AERCA</name>
<gene>
    <name evidence="1" type="ORF">KAM343_40270</name>
</gene>
<reference evidence="1" key="1">
    <citation type="submission" date="2021-07" db="EMBL/GenBank/DDBJ databases">
        <title>Draft genome sequence of carbapenem-resistant Aeromonas spp. in Japan.</title>
        <authorList>
            <person name="Maehana S."/>
            <person name="Suzuki M."/>
            <person name="Kitasato H."/>
        </authorList>
    </citation>
    <scope>NUCLEOTIDE SEQUENCE</scope>
    <source>
        <strain evidence="1">KAM343</strain>
    </source>
</reference>
<dbReference type="Pfam" id="PF13009">
    <property type="entry name" value="Integrase_2"/>
    <property type="match status" value="1"/>
</dbReference>
<organism evidence="1 2">
    <name type="scientific">Aeromonas caviae</name>
    <name type="common">Aeromonas punctata</name>
    <dbReference type="NCBI Taxonomy" id="648"/>
    <lineage>
        <taxon>Bacteria</taxon>
        <taxon>Pseudomonadati</taxon>
        <taxon>Pseudomonadota</taxon>
        <taxon>Gammaproteobacteria</taxon>
        <taxon>Aeromonadales</taxon>
        <taxon>Aeromonadaceae</taxon>
        <taxon>Aeromonas</taxon>
    </lineage>
</organism>
<accession>A0AAV4YSM7</accession>
<proteinExistence type="predicted"/>
<evidence type="ECO:0000313" key="1">
    <source>
        <dbReference type="EMBL" id="GJA43231.1"/>
    </source>
</evidence>